<dbReference type="EMBL" id="JAIXMP010000023">
    <property type="protein sequence ID" value="KAI9255064.1"/>
    <property type="molecule type" value="Genomic_DNA"/>
</dbReference>
<dbReference type="Gene3D" id="3.20.20.70">
    <property type="entry name" value="Aldolase class I"/>
    <property type="match status" value="1"/>
</dbReference>
<organism evidence="5 6">
    <name type="scientific">Phascolomyces articulosus</name>
    <dbReference type="NCBI Taxonomy" id="60185"/>
    <lineage>
        <taxon>Eukaryota</taxon>
        <taxon>Fungi</taxon>
        <taxon>Fungi incertae sedis</taxon>
        <taxon>Mucoromycota</taxon>
        <taxon>Mucoromycotina</taxon>
        <taxon>Mucoromycetes</taxon>
        <taxon>Mucorales</taxon>
        <taxon>Lichtheimiaceae</taxon>
        <taxon>Phascolomyces</taxon>
    </lineage>
</organism>
<evidence type="ECO:0000313" key="5">
    <source>
        <dbReference type="EMBL" id="KAI9255064.1"/>
    </source>
</evidence>
<comment type="similarity">
    <text evidence="2">Belongs to the NADH:flavin oxidoreductase/NADH oxidase family.</text>
</comment>
<dbReference type="PANTHER" id="PTHR22893:SF91">
    <property type="entry name" value="NADPH DEHYDROGENASE 2-RELATED"/>
    <property type="match status" value="1"/>
</dbReference>
<dbReference type="CDD" id="cd02933">
    <property type="entry name" value="OYE_like_FMN"/>
    <property type="match status" value="1"/>
</dbReference>
<reference evidence="5" key="2">
    <citation type="submission" date="2023-02" db="EMBL/GenBank/DDBJ databases">
        <authorList>
            <consortium name="DOE Joint Genome Institute"/>
            <person name="Mondo S.J."/>
            <person name="Chang Y."/>
            <person name="Wang Y."/>
            <person name="Ahrendt S."/>
            <person name="Andreopoulos W."/>
            <person name="Barry K."/>
            <person name="Beard J."/>
            <person name="Benny G.L."/>
            <person name="Blankenship S."/>
            <person name="Bonito G."/>
            <person name="Cuomo C."/>
            <person name="Desiro A."/>
            <person name="Gervers K.A."/>
            <person name="Hundley H."/>
            <person name="Kuo A."/>
            <person name="LaButti K."/>
            <person name="Lang B.F."/>
            <person name="Lipzen A."/>
            <person name="O'Donnell K."/>
            <person name="Pangilinan J."/>
            <person name="Reynolds N."/>
            <person name="Sandor L."/>
            <person name="Smith M.W."/>
            <person name="Tsang A."/>
            <person name="Grigoriev I.V."/>
            <person name="Stajich J.E."/>
            <person name="Spatafora J.W."/>
        </authorList>
    </citation>
    <scope>NUCLEOTIDE SEQUENCE</scope>
    <source>
        <strain evidence="5">RSA 2281</strain>
    </source>
</reference>
<dbReference type="FunFam" id="3.20.20.70:FF:000059">
    <property type="entry name" value="N-ethylmaleimide reductase, FMN-linked"/>
    <property type="match status" value="1"/>
</dbReference>
<proteinExistence type="inferred from homology"/>
<dbReference type="InterPro" id="IPR045247">
    <property type="entry name" value="Oye-like"/>
</dbReference>
<accession>A0AAD5PCY1</accession>
<dbReference type="Proteomes" id="UP001209540">
    <property type="component" value="Unassembled WGS sequence"/>
</dbReference>
<keyword evidence="6" id="KW-1185">Reference proteome</keyword>
<evidence type="ECO:0000313" key="6">
    <source>
        <dbReference type="Proteomes" id="UP001209540"/>
    </source>
</evidence>
<dbReference type="InterPro" id="IPR001155">
    <property type="entry name" value="OxRdtase_FMN_N"/>
</dbReference>
<evidence type="ECO:0000256" key="3">
    <source>
        <dbReference type="ARBA" id="ARBA00023002"/>
    </source>
</evidence>
<evidence type="ECO:0000256" key="1">
    <source>
        <dbReference type="ARBA" id="ARBA00001917"/>
    </source>
</evidence>
<dbReference type="GO" id="GO:0016628">
    <property type="term" value="F:oxidoreductase activity, acting on the CH-CH group of donors, NAD or NADP as acceptor"/>
    <property type="evidence" value="ECO:0007669"/>
    <property type="project" value="UniProtKB-ARBA"/>
</dbReference>
<dbReference type="GO" id="GO:0005829">
    <property type="term" value="C:cytosol"/>
    <property type="evidence" value="ECO:0007669"/>
    <property type="project" value="UniProtKB-ARBA"/>
</dbReference>
<keyword evidence="3" id="KW-0560">Oxidoreductase</keyword>
<dbReference type="SUPFAM" id="SSF51395">
    <property type="entry name" value="FMN-linked oxidoreductases"/>
    <property type="match status" value="1"/>
</dbReference>
<comment type="cofactor">
    <cofactor evidence="1">
        <name>FMN</name>
        <dbReference type="ChEBI" id="CHEBI:58210"/>
    </cofactor>
</comment>
<evidence type="ECO:0000259" key="4">
    <source>
        <dbReference type="Pfam" id="PF00724"/>
    </source>
</evidence>
<dbReference type="AlphaFoldDB" id="A0AAD5PCY1"/>
<comment type="caution">
    <text evidence="5">The sequence shown here is derived from an EMBL/GenBank/DDBJ whole genome shotgun (WGS) entry which is preliminary data.</text>
</comment>
<dbReference type="PANTHER" id="PTHR22893">
    <property type="entry name" value="NADH OXIDOREDUCTASE-RELATED"/>
    <property type="match status" value="1"/>
</dbReference>
<feature type="domain" description="NADH:flavin oxidoreductase/NADH oxidase N-terminal" evidence="4">
    <location>
        <begin position="3"/>
        <end position="335"/>
    </location>
</feature>
<reference evidence="5" key="1">
    <citation type="journal article" date="2022" name="IScience">
        <title>Evolution of zygomycete secretomes and the origins of terrestrial fungal ecologies.</title>
        <authorList>
            <person name="Chang Y."/>
            <person name="Wang Y."/>
            <person name="Mondo S."/>
            <person name="Ahrendt S."/>
            <person name="Andreopoulos W."/>
            <person name="Barry K."/>
            <person name="Beard J."/>
            <person name="Benny G.L."/>
            <person name="Blankenship S."/>
            <person name="Bonito G."/>
            <person name="Cuomo C."/>
            <person name="Desiro A."/>
            <person name="Gervers K.A."/>
            <person name="Hundley H."/>
            <person name="Kuo A."/>
            <person name="LaButti K."/>
            <person name="Lang B.F."/>
            <person name="Lipzen A."/>
            <person name="O'Donnell K."/>
            <person name="Pangilinan J."/>
            <person name="Reynolds N."/>
            <person name="Sandor L."/>
            <person name="Smith M.E."/>
            <person name="Tsang A."/>
            <person name="Grigoriev I.V."/>
            <person name="Stajich J.E."/>
            <person name="Spatafora J.W."/>
        </authorList>
    </citation>
    <scope>NUCLEOTIDE SEQUENCE</scope>
    <source>
        <strain evidence="5">RSA 2281</strain>
    </source>
</reference>
<dbReference type="InterPro" id="IPR013785">
    <property type="entry name" value="Aldolase_TIM"/>
</dbReference>
<name>A0AAD5PCY1_9FUNG</name>
<sequence length="363" mass="40583">MTLFEPIKVGTCQLQHRVVHAPLTRLRNTEDNIPTDLVAEYYSQRATEGGLLIAEATAVSSKTGGYPRIPGVFTKEQQEGWSKVIQGVHGKGGYIFSQLWHGGRAGSSLFLENNLAPFAPSPIAIRGDNQFTNTRYEVPREATQDDIKDFIQQYITAAKNAIDAGFDGVEIHAANGYLIHQFISSSSNKRTDIYGGSIKNRARFVLELTEAVVNAIGAERTAIRFSPWGGSHLDVDDDTPYETYSHILKKLDPKLAYVHFVEPRDDFLRIPDLENSLDPFRKVWKDNPFITAGGYTTRPETISAVSQETGNLVAIGRAFTSNPDLVYRLKNDLPLSKHQRDYFYTTDAIGYTDYQPYDKNANP</sequence>
<dbReference type="Pfam" id="PF00724">
    <property type="entry name" value="Oxidored_FMN"/>
    <property type="match status" value="1"/>
</dbReference>
<evidence type="ECO:0000256" key="2">
    <source>
        <dbReference type="ARBA" id="ARBA00005979"/>
    </source>
</evidence>
<dbReference type="GO" id="GO:0010181">
    <property type="term" value="F:FMN binding"/>
    <property type="evidence" value="ECO:0007669"/>
    <property type="project" value="InterPro"/>
</dbReference>
<protein>
    <recommendedName>
        <fullName evidence="4">NADH:flavin oxidoreductase/NADH oxidase N-terminal domain-containing protein</fullName>
    </recommendedName>
</protein>
<gene>
    <name evidence="5" type="ORF">BDA99DRAFT_562345</name>
</gene>